<dbReference type="PANTHER" id="PTHR12526:SF599">
    <property type="entry name" value="N-ACETYL-ALPHA-D-GLUCOSAMINYL L-MALATE SYNTHASE"/>
    <property type="match status" value="1"/>
</dbReference>
<dbReference type="STRING" id="290315.Clim_0511"/>
<dbReference type="GO" id="GO:0016757">
    <property type="term" value="F:glycosyltransferase activity"/>
    <property type="evidence" value="ECO:0007669"/>
    <property type="project" value="InterPro"/>
</dbReference>
<dbReference type="eggNOG" id="COG0438">
    <property type="taxonomic scope" value="Bacteria"/>
</dbReference>
<name>B3EGG6_CHLL2</name>
<dbReference type="InterPro" id="IPR001296">
    <property type="entry name" value="Glyco_trans_1"/>
</dbReference>
<dbReference type="Pfam" id="PF00534">
    <property type="entry name" value="Glycos_transf_1"/>
    <property type="match status" value="1"/>
</dbReference>
<organism evidence="3 4">
    <name type="scientific">Chlorobium limicola (strain DSM 245 / NBRC 103803 / 6330)</name>
    <dbReference type="NCBI Taxonomy" id="290315"/>
    <lineage>
        <taxon>Bacteria</taxon>
        <taxon>Pseudomonadati</taxon>
        <taxon>Chlorobiota</taxon>
        <taxon>Chlorobiia</taxon>
        <taxon>Chlorobiales</taxon>
        <taxon>Chlorobiaceae</taxon>
        <taxon>Chlorobium/Pelodictyon group</taxon>
        <taxon>Chlorobium</taxon>
    </lineage>
</organism>
<dbReference type="AlphaFoldDB" id="B3EGG6"/>
<reference evidence="3 4" key="1">
    <citation type="submission" date="2008-05" db="EMBL/GenBank/DDBJ databases">
        <title>Complete sequence of Chlorobium limicola DSM 245.</title>
        <authorList>
            <consortium name="US DOE Joint Genome Institute"/>
            <person name="Lucas S."/>
            <person name="Copeland A."/>
            <person name="Lapidus A."/>
            <person name="Glavina del Rio T."/>
            <person name="Dalin E."/>
            <person name="Tice H."/>
            <person name="Bruce D."/>
            <person name="Goodwin L."/>
            <person name="Pitluck S."/>
            <person name="Schmutz J."/>
            <person name="Larimer F."/>
            <person name="Land M."/>
            <person name="Hauser L."/>
            <person name="Kyrpides N."/>
            <person name="Ovchinnikova G."/>
            <person name="Zhao F."/>
            <person name="Li T."/>
            <person name="Liu Z."/>
            <person name="Overmann J."/>
            <person name="Bryant D.A."/>
            <person name="Richardson P."/>
        </authorList>
    </citation>
    <scope>NUCLEOTIDE SEQUENCE [LARGE SCALE GENOMIC DNA]</scope>
    <source>
        <strain evidence="4">DSM 245 / NBRC 103803 / 6330</strain>
    </source>
</reference>
<feature type="domain" description="Glycosyltransferase subfamily 4-like N-terminal" evidence="2">
    <location>
        <begin position="13"/>
        <end position="184"/>
    </location>
</feature>
<dbReference type="CAZy" id="GT4">
    <property type="family name" value="Glycosyltransferase Family 4"/>
</dbReference>
<dbReference type="PANTHER" id="PTHR12526">
    <property type="entry name" value="GLYCOSYLTRANSFERASE"/>
    <property type="match status" value="1"/>
</dbReference>
<dbReference type="NCBIfam" id="TIGR03999">
    <property type="entry name" value="thiol_BshA"/>
    <property type="match status" value="1"/>
</dbReference>
<dbReference type="Gene3D" id="3.40.50.2000">
    <property type="entry name" value="Glycogen Phosphorylase B"/>
    <property type="match status" value="2"/>
</dbReference>
<dbReference type="HOGENOM" id="CLU_009583_2_5_10"/>
<evidence type="ECO:0000313" key="4">
    <source>
        <dbReference type="Proteomes" id="UP000008841"/>
    </source>
</evidence>
<keyword evidence="3" id="KW-0808">Transferase</keyword>
<dbReference type="EMBL" id="CP001097">
    <property type="protein sequence ID" value="ACD89603.1"/>
    <property type="molecule type" value="Genomic_DNA"/>
</dbReference>
<protein>
    <submittedName>
        <fullName evidence="3">Glycosyl transferase group 1</fullName>
    </submittedName>
</protein>
<dbReference type="KEGG" id="cli:Clim_0511"/>
<dbReference type="InterPro" id="IPR028098">
    <property type="entry name" value="Glyco_trans_4-like_N"/>
</dbReference>
<dbReference type="SUPFAM" id="SSF53756">
    <property type="entry name" value="UDP-Glycosyltransferase/glycogen phosphorylase"/>
    <property type="match status" value="1"/>
</dbReference>
<evidence type="ECO:0000313" key="3">
    <source>
        <dbReference type="EMBL" id="ACD89603.1"/>
    </source>
</evidence>
<evidence type="ECO:0000259" key="2">
    <source>
        <dbReference type="Pfam" id="PF13439"/>
    </source>
</evidence>
<evidence type="ECO:0000259" key="1">
    <source>
        <dbReference type="Pfam" id="PF00534"/>
    </source>
</evidence>
<proteinExistence type="predicted"/>
<gene>
    <name evidence="3" type="ordered locus">Clim_0511</name>
</gene>
<feature type="domain" description="Glycosyl transferase family 1" evidence="1">
    <location>
        <begin position="199"/>
        <end position="352"/>
    </location>
</feature>
<accession>B3EGG6</accession>
<dbReference type="Proteomes" id="UP000008841">
    <property type="component" value="Chromosome"/>
</dbReference>
<dbReference type="Pfam" id="PF13439">
    <property type="entry name" value="Glyco_transf_4"/>
    <property type="match status" value="1"/>
</dbReference>
<dbReference type="GO" id="GO:0071793">
    <property type="term" value="P:bacillithiol biosynthetic process"/>
    <property type="evidence" value="ECO:0007669"/>
    <property type="project" value="InterPro"/>
</dbReference>
<dbReference type="InterPro" id="IPR023881">
    <property type="entry name" value="Thiol_BshA"/>
</dbReference>
<sequence>MIMKIGISCHHTYGGSGAIAAELGKALAGRGHIVHFFSQAAPFRLGTFSKNIFYHEVEAMHYPLFECPFYSLALASKIAEVAFYEKLDVVHAHYAIPHALSAMLARQMLEDKCAEARCFRLATTLHGTDITVVGADSGMQDVVRLAINKSDGVTAVSGYLRDETNRMFSPKKEITVIPNFVDTSVFFRSPDQDLRGHLRLGNDKIVIHISNFRPVKCIGDIVRVFHALTAHIDVTMLFVGDGPERSAAELRVRELGIADRVRFLGKIDEIVPLLSLADIMLMPSNVESFGLAALEAMACGVPVIATDAGGFPEFVVPGLHGYLLPPGDIEGMTEKALLLLSDEPHRQACSEACIQQAKRYETALLVERYEAYYTGLITGMA</sequence>